<dbReference type="Proteomes" id="UP000050863">
    <property type="component" value="Unassembled WGS sequence"/>
</dbReference>
<dbReference type="PANTHER" id="PTHR43149">
    <property type="entry name" value="ENOYL-COA HYDRATASE"/>
    <property type="match status" value="1"/>
</dbReference>
<dbReference type="InterPro" id="IPR029045">
    <property type="entry name" value="ClpP/crotonase-like_dom_sf"/>
</dbReference>
<keyword evidence="8" id="KW-1185">Reference proteome</keyword>
<evidence type="ECO:0000313" key="8">
    <source>
        <dbReference type="Proteomes" id="UP000050863"/>
    </source>
</evidence>
<dbReference type="InterPro" id="IPR014748">
    <property type="entry name" value="Enoyl-CoA_hydra_C"/>
</dbReference>
<organism evidence="7 8">
    <name type="scientific">Bradyrhizobium jicamae</name>
    <dbReference type="NCBI Taxonomy" id="280332"/>
    <lineage>
        <taxon>Bacteria</taxon>
        <taxon>Pseudomonadati</taxon>
        <taxon>Pseudomonadota</taxon>
        <taxon>Alphaproteobacteria</taxon>
        <taxon>Hyphomicrobiales</taxon>
        <taxon>Nitrobacteraceae</taxon>
        <taxon>Bradyrhizobium</taxon>
    </lineage>
</organism>
<sequence length="274" mass="29599">MNDGRSPVTQPNTITLETRGAIEILTLNRPDQLNAVSPEMIEDLTGYFAGLHGRPTTRVVILRGNGPQFSAGAELGSDAFAAPGKGRPQRQLRMQQNYSGVIRLMRSCPQPIIGLVHGAACGAGFSFLLACDVRFAAPDARMNAAYIRIGVGGCDMGSGYLLPRLVGLSVTSELLLTGRFLRAERAKAIGLFSDIVPADELLAKGMEFASEMLRVSPMGLRLTKQALNVLIDAPSLDAALMMEDRQQVILLETNDHAEAVAAFRERRDPTYSDQ</sequence>
<dbReference type="EMBL" id="LLXZ01000049">
    <property type="protein sequence ID" value="KRR11212.1"/>
    <property type="molecule type" value="Genomic_DNA"/>
</dbReference>
<comment type="pathway">
    <text evidence="1">Lipid metabolism; fatty acid beta-oxidation.</text>
</comment>
<dbReference type="InterPro" id="IPR045002">
    <property type="entry name" value="Ech1-like"/>
</dbReference>
<dbReference type="InterPro" id="IPR018376">
    <property type="entry name" value="Enoyl-CoA_hyd/isom_CS"/>
</dbReference>
<evidence type="ECO:0000256" key="2">
    <source>
        <dbReference type="ARBA" id="ARBA00005254"/>
    </source>
</evidence>
<name>A0A0R3LTC5_9BRAD</name>
<comment type="caution">
    <text evidence="7">The sequence shown here is derived from an EMBL/GenBank/DDBJ whole genome shotgun (WGS) entry which is preliminary data.</text>
</comment>
<dbReference type="CDD" id="cd06558">
    <property type="entry name" value="crotonase-like"/>
    <property type="match status" value="1"/>
</dbReference>
<protein>
    <submittedName>
        <fullName evidence="7">Enoyl-CoA hydratase</fullName>
    </submittedName>
</protein>
<dbReference type="AlphaFoldDB" id="A0A0R3LTC5"/>
<comment type="similarity">
    <text evidence="2 6">Belongs to the enoyl-CoA hydratase/isomerase family.</text>
</comment>
<dbReference type="GO" id="GO:0006631">
    <property type="term" value="P:fatty acid metabolic process"/>
    <property type="evidence" value="ECO:0007669"/>
    <property type="project" value="UniProtKB-KW"/>
</dbReference>
<keyword evidence="4" id="KW-0443">Lipid metabolism</keyword>
<dbReference type="Pfam" id="PF00378">
    <property type="entry name" value="ECH_1"/>
    <property type="match status" value="1"/>
</dbReference>
<keyword evidence="3" id="KW-0276">Fatty acid metabolism</keyword>
<dbReference type="Gene3D" id="3.90.226.10">
    <property type="entry name" value="2-enoyl-CoA Hydratase, Chain A, domain 1"/>
    <property type="match status" value="1"/>
</dbReference>
<evidence type="ECO:0000256" key="4">
    <source>
        <dbReference type="ARBA" id="ARBA00023098"/>
    </source>
</evidence>
<evidence type="ECO:0000256" key="5">
    <source>
        <dbReference type="ARBA" id="ARBA00023235"/>
    </source>
</evidence>
<dbReference type="GO" id="GO:0016853">
    <property type="term" value="F:isomerase activity"/>
    <property type="evidence" value="ECO:0007669"/>
    <property type="project" value="UniProtKB-KW"/>
</dbReference>
<keyword evidence="5" id="KW-0413">Isomerase</keyword>
<dbReference type="InterPro" id="IPR001753">
    <property type="entry name" value="Enoyl-CoA_hydra/iso"/>
</dbReference>
<dbReference type="SUPFAM" id="SSF52096">
    <property type="entry name" value="ClpP/crotonase"/>
    <property type="match status" value="1"/>
</dbReference>
<evidence type="ECO:0000256" key="3">
    <source>
        <dbReference type="ARBA" id="ARBA00022832"/>
    </source>
</evidence>
<dbReference type="PANTHER" id="PTHR43149:SF1">
    <property type="entry name" value="DELTA(3,5)-DELTA(2,4)-DIENOYL-COA ISOMERASE, MITOCHONDRIAL"/>
    <property type="match status" value="1"/>
</dbReference>
<evidence type="ECO:0000256" key="6">
    <source>
        <dbReference type="RuleBase" id="RU003707"/>
    </source>
</evidence>
<evidence type="ECO:0000313" key="7">
    <source>
        <dbReference type="EMBL" id="KRR11212.1"/>
    </source>
</evidence>
<dbReference type="Gene3D" id="1.10.12.10">
    <property type="entry name" value="Lyase 2-enoyl-coa Hydratase, Chain A, domain 2"/>
    <property type="match status" value="1"/>
</dbReference>
<dbReference type="OrthoDB" id="9775794at2"/>
<gene>
    <name evidence="7" type="ORF">CQ12_04955</name>
</gene>
<reference evidence="7 8" key="1">
    <citation type="submission" date="2014-03" db="EMBL/GenBank/DDBJ databases">
        <title>Bradyrhizobium valentinum sp. nov., isolated from effective nodules of Lupinus mariae-josephae, a lupine endemic of basic-lime soils in Eastern Spain.</title>
        <authorList>
            <person name="Duran D."/>
            <person name="Rey L."/>
            <person name="Navarro A."/>
            <person name="Busquets A."/>
            <person name="Imperial J."/>
            <person name="Ruiz-Argueso T."/>
        </authorList>
    </citation>
    <scope>NUCLEOTIDE SEQUENCE [LARGE SCALE GENOMIC DNA]</scope>
    <source>
        <strain evidence="7 8">PAC68</strain>
    </source>
</reference>
<proteinExistence type="inferred from homology"/>
<dbReference type="STRING" id="280332.CQ12_04955"/>
<accession>A0A0R3LTC5</accession>
<dbReference type="PROSITE" id="PS00166">
    <property type="entry name" value="ENOYL_COA_HYDRATASE"/>
    <property type="match status" value="1"/>
</dbReference>
<evidence type="ECO:0000256" key="1">
    <source>
        <dbReference type="ARBA" id="ARBA00005005"/>
    </source>
</evidence>